<dbReference type="InterPro" id="IPR036875">
    <property type="entry name" value="Znf_CCHC_sf"/>
</dbReference>
<name>A0A7J0EBB7_9ERIC</name>
<dbReference type="Proteomes" id="UP000585474">
    <property type="component" value="Unassembled WGS sequence"/>
</dbReference>
<reference evidence="2 3" key="1">
    <citation type="submission" date="2019-07" db="EMBL/GenBank/DDBJ databases">
        <title>De Novo Assembly of kiwifruit Actinidia rufa.</title>
        <authorList>
            <person name="Sugita-Konishi S."/>
            <person name="Sato K."/>
            <person name="Mori E."/>
            <person name="Abe Y."/>
            <person name="Kisaki G."/>
            <person name="Hamano K."/>
            <person name="Suezawa K."/>
            <person name="Otani M."/>
            <person name="Fukuda T."/>
            <person name="Manabe T."/>
            <person name="Gomi K."/>
            <person name="Tabuchi M."/>
            <person name="Akimitsu K."/>
            <person name="Kataoka I."/>
        </authorList>
    </citation>
    <scope>NUCLEOTIDE SEQUENCE [LARGE SCALE GENOMIC DNA]</scope>
    <source>
        <strain evidence="3">cv. Fuchu</strain>
    </source>
</reference>
<evidence type="ECO:0000313" key="2">
    <source>
        <dbReference type="EMBL" id="GFY83219.1"/>
    </source>
</evidence>
<gene>
    <name evidence="2" type="ORF">Acr_02g0014590</name>
</gene>
<feature type="region of interest" description="Disordered" evidence="1">
    <location>
        <begin position="116"/>
        <end position="142"/>
    </location>
</feature>
<accession>A0A7J0EBB7</accession>
<dbReference type="GO" id="GO:0008270">
    <property type="term" value="F:zinc ion binding"/>
    <property type="evidence" value="ECO:0007669"/>
    <property type="project" value="InterPro"/>
</dbReference>
<dbReference type="AlphaFoldDB" id="A0A7J0EBB7"/>
<dbReference type="GO" id="GO:0003676">
    <property type="term" value="F:nucleic acid binding"/>
    <property type="evidence" value="ECO:0007669"/>
    <property type="project" value="InterPro"/>
</dbReference>
<keyword evidence="3" id="KW-1185">Reference proteome</keyword>
<evidence type="ECO:0000313" key="3">
    <source>
        <dbReference type="Proteomes" id="UP000585474"/>
    </source>
</evidence>
<proteinExistence type="predicted"/>
<evidence type="ECO:0008006" key="4">
    <source>
        <dbReference type="Google" id="ProtNLM"/>
    </source>
</evidence>
<dbReference type="EMBL" id="BJWL01000002">
    <property type="protein sequence ID" value="GFY83219.1"/>
    <property type="molecule type" value="Genomic_DNA"/>
</dbReference>
<sequence length="172" mass="18743">MPPQQTKGRARSFTRVHGARVAHEAHGNYDEGENDNNQESVMRGETNAFGENVWVIGGAPPMVISGAEFMQGVFTAIEQVVRNTVQEMLVQARAADTRAAIREGLNETRRITYPKSQCEGISAQSEGHFSKKSKSSMSSNQTSRGGPICFGCHQLGHRVAGCPLKGQQRQSL</sequence>
<evidence type="ECO:0000256" key="1">
    <source>
        <dbReference type="SAM" id="MobiDB-lite"/>
    </source>
</evidence>
<dbReference type="SUPFAM" id="SSF57756">
    <property type="entry name" value="Retrovirus zinc finger-like domains"/>
    <property type="match status" value="1"/>
</dbReference>
<comment type="caution">
    <text evidence="2">The sequence shown here is derived from an EMBL/GenBank/DDBJ whole genome shotgun (WGS) entry which is preliminary data.</text>
</comment>
<dbReference type="OrthoDB" id="1839167at2759"/>
<protein>
    <recommendedName>
        <fullName evidence="4">CCHC-type domain-containing protein</fullName>
    </recommendedName>
</protein>
<organism evidence="2 3">
    <name type="scientific">Actinidia rufa</name>
    <dbReference type="NCBI Taxonomy" id="165716"/>
    <lineage>
        <taxon>Eukaryota</taxon>
        <taxon>Viridiplantae</taxon>
        <taxon>Streptophyta</taxon>
        <taxon>Embryophyta</taxon>
        <taxon>Tracheophyta</taxon>
        <taxon>Spermatophyta</taxon>
        <taxon>Magnoliopsida</taxon>
        <taxon>eudicotyledons</taxon>
        <taxon>Gunneridae</taxon>
        <taxon>Pentapetalae</taxon>
        <taxon>asterids</taxon>
        <taxon>Ericales</taxon>
        <taxon>Actinidiaceae</taxon>
        <taxon>Actinidia</taxon>
    </lineage>
</organism>